<comment type="subcellular location">
    <subcellularLocation>
        <location evidence="1">Cell inner membrane</location>
        <topology evidence="1">Multi-pass membrane protein</topology>
    </subcellularLocation>
</comment>
<evidence type="ECO:0000256" key="9">
    <source>
        <dbReference type="ARBA" id="ARBA00023224"/>
    </source>
</evidence>
<dbReference type="Proteomes" id="UP000509579">
    <property type="component" value="Chromosome"/>
</dbReference>
<dbReference type="SMART" id="SM00304">
    <property type="entry name" value="HAMP"/>
    <property type="match status" value="1"/>
</dbReference>
<dbReference type="SUPFAM" id="SSF58104">
    <property type="entry name" value="Methyl-accepting chemotaxis protein (MCP) signaling domain"/>
    <property type="match status" value="1"/>
</dbReference>
<keyword evidence="16" id="KW-1185">Reference proteome</keyword>
<dbReference type="Gene3D" id="1.10.287.950">
    <property type="entry name" value="Methyl-accepting chemotaxis protein"/>
    <property type="match status" value="1"/>
</dbReference>
<dbReference type="EMBL" id="CP054840">
    <property type="protein sequence ID" value="QKV52446.1"/>
    <property type="molecule type" value="Genomic_DNA"/>
</dbReference>
<protein>
    <submittedName>
        <fullName evidence="15">MCP four helix bundle domain-containing protein</fullName>
    </submittedName>
</protein>
<keyword evidence="4" id="KW-0145">Chemotaxis</keyword>
<evidence type="ECO:0000256" key="12">
    <source>
        <dbReference type="SAM" id="Phobius"/>
    </source>
</evidence>
<keyword evidence="2" id="KW-1003">Cell membrane</keyword>
<sequence length="545" mass="57198">MSSSIALHLPRIFPSPAASVPSRNAPAASTPVAWRRSLGARLQLIFALALALGWGSAGVGLWALDRSQDALQRVIAERSAAERQVADAFWLQSRNIERLKAMALSSEPEVGDVLGAEVATDEAAYARLRQAVDGAGHGANEQALWQALDERHAAFLAASAALVAARDSGLTQRIRETVDQQFLPAAQAFTQQLQALSSHQRQAMDEAAGQAAQSAATARGFLLALCAASVLLGLWLGWALRRWIVQPLALAHGAAQRVAALDLRTDLHSRGQDEAGQMLGAMARMQASLRELVGQLQGATRHVAEASQEIARGNHDLSQRTEHGALQLQAASEHLAMLSETTTLAASAADRGQQVAQQASQSAQASGESIEALAGTIHHMAGSAQRIADITGVIDTLAFQTNLLALNAAVEAARAGEHGRGFSVVAAEVRALANRSADAAKEIKQLVQASGAQVEKSSRLATEARARTAQMLQAIAQATLSMADITRQAHGQQQDISALHAAVHALSDHAQHNAALVQESAAAALSLQDQAAALSRIATRFALPG</sequence>
<evidence type="ECO:0000259" key="14">
    <source>
        <dbReference type="PROSITE" id="PS50885"/>
    </source>
</evidence>
<dbReference type="SMART" id="SM00283">
    <property type="entry name" value="MA"/>
    <property type="match status" value="1"/>
</dbReference>
<dbReference type="KEGG" id="aant:HUK68_05740"/>
<evidence type="ECO:0000256" key="4">
    <source>
        <dbReference type="ARBA" id="ARBA00022500"/>
    </source>
</evidence>
<accession>A0A6N1X3G3</accession>
<dbReference type="GO" id="GO:0004888">
    <property type="term" value="F:transmembrane signaling receptor activity"/>
    <property type="evidence" value="ECO:0007669"/>
    <property type="project" value="InterPro"/>
</dbReference>
<feature type="transmembrane region" description="Helical" evidence="12">
    <location>
        <begin position="44"/>
        <end position="64"/>
    </location>
</feature>
<dbReference type="PROSITE" id="PS50111">
    <property type="entry name" value="CHEMOTAXIS_TRANSDUC_2"/>
    <property type="match status" value="1"/>
</dbReference>
<evidence type="ECO:0000256" key="5">
    <source>
        <dbReference type="ARBA" id="ARBA00022519"/>
    </source>
</evidence>
<dbReference type="PRINTS" id="PR00260">
    <property type="entry name" value="CHEMTRNSDUCR"/>
</dbReference>
<keyword evidence="3" id="KW-0488">Methylation</keyword>
<dbReference type="RefSeq" id="WP_175503327.1">
    <property type="nucleotide sequence ID" value="NZ_CP054840.1"/>
</dbReference>
<keyword evidence="5" id="KW-0997">Cell inner membrane</keyword>
<keyword evidence="9 11" id="KW-0807">Transducer</keyword>
<dbReference type="InterPro" id="IPR051310">
    <property type="entry name" value="MCP_chemotaxis"/>
</dbReference>
<evidence type="ECO:0000256" key="11">
    <source>
        <dbReference type="PROSITE-ProRule" id="PRU00284"/>
    </source>
</evidence>
<evidence type="ECO:0000256" key="7">
    <source>
        <dbReference type="ARBA" id="ARBA00022989"/>
    </source>
</evidence>
<feature type="transmembrane region" description="Helical" evidence="12">
    <location>
        <begin position="220"/>
        <end position="240"/>
    </location>
</feature>
<evidence type="ECO:0000256" key="6">
    <source>
        <dbReference type="ARBA" id="ARBA00022692"/>
    </source>
</evidence>
<dbReference type="Pfam" id="PF00672">
    <property type="entry name" value="HAMP"/>
    <property type="match status" value="1"/>
</dbReference>
<evidence type="ECO:0000313" key="15">
    <source>
        <dbReference type="EMBL" id="QKV52446.1"/>
    </source>
</evidence>
<feature type="domain" description="Methyl-accepting transducer" evidence="13">
    <location>
        <begin position="299"/>
        <end position="528"/>
    </location>
</feature>
<dbReference type="InterPro" id="IPR003122">
    <property type="entry name" value="Tar_rcpt_lig-bd"/>
</dbReference>
<proteinExistence type="inferred from homology"/>
<dbReference type="AlphaFoldDB" id="A0A6N1X3G3"/>
<name>A0A6N1X3G3_9BURK</name>
<evidence type="ECO:0000256" key="10">
    <source>
        <dbReference type="ARBA" id="ARBA00029447"/>
    </source>
</evidence>
<dbReference type="GO" id="GO:0007165">
    <property type="term" value="P:signal transduction"/>
    <property type="evidence" value="ECO:0007669"/>
    <property type="project" value="UniProtKB-KW"/>
</dbReference>
<gene>
    <name evidence="15" type="ORF">HUK68_05740</name>
</gene>
<reference evidence="15 16" key="1">
    <citation type="submission" date="2020-06" db="EMBL/GenBank/DDBJ databases">
        <title>Acidovorax antarctica sp. nov., isolated from Corinth ice sheet soil, Antarctic Fields Peninsula.</title>
        <authorList>
            <person name="Xu Q."/>
            <person name="Peng F."/>
        </authorList>
    </citation>
    <scope>NUCLEOTIDE SEQUENCE [LARGE SCALE GENOMIC DNA]</scope>
    <source>
        <strain evidence="15 16">16-35-5</strain>
    </source>
</reference>
<dbReference type="PANTHER" id="PTHR43531:SF7">
    <property type="entry name" value="AEROTAXIS RECEPTOR"/>
    <property type="match status" value="1"/>
</dbReference>
<dbReference type="InterPro" id="IPR004089">
    <property type="entry name" value="MCPsignal_dom"/>
</dbReference>
<evidence type="ECO:0000259" key="13">
    <source>
        <dbReference type="PROSITE" id="PS50111"/>
    </source>
</evidence>
<dbReference type="InterPro" id="IPR004090">
    <property type="entry name" value="Chemotax_Me-accpt_rcpt"/>
</dbReference>
<evidence type="ECO:0000256" key="3">
    <source>
        <dbReference type="ARBA" id="ARBA00022481"/>
    </source>
</evidence>
<evidence type="ECO:0000256" key="1">
    <source>
        <dbReference type="ARBA" id="ARBA00004429"/>
    </source>
</evidence>
<organism evidence="15 16">
    <name type="scientific">Comamonas antarctica</name>
    <dbReference type="NCBI Taxonomy" id="2743470"/>
    <lineage>
        <taxon>Bacteria</taxon>
        <taxon>Pseudomonadati</taxon>
        <taxon>Pseudomonadota</taxon>
        <taxon>Betaproteobacteria</taxon>
        <taxon>Burkholderiales</taxon>
        <taxon>Comamonadaceae</taxon>
        <taxon>Comamonas</taxon>
    </lineage>
</organism>
<keyword evidence="6 12" id="KW-0812">Transmembrane</keyword>
<keyword evidence="8 12" id="KW-0472">Membrane</keyword>
<dbReference type="PANTHER" id="PTHR43531">
    <property type="entry name" value="PROTEIN ICFG"/>
    <property type="match status" value="1"/>
</dbReference>
<keyword evidence="7 12" id="KW-1133">Transmembrane helix</keyword>
<dbReference type="GO" id="GO:0005886">
    <property type="term" value="C:plasma membrane"/>
    <property type="evidence" value="ECO:0007669"/>
    <property type="project" value="UniProtKB-SubCell"/>
</dbReference>
<feature type="domain" description="HAMP" evidence="14">
    <location>
        <begin position="242"/>
        <end position="294"/>
    </location>
</feature>
<comment type="similarity">
    <text evidence="10">Belongs to the methyl-accepting chemotaxis (MCP) protein family.</text>
</comment>
<dbReference type="Pfam" id="PF02203">
    <property type="entry name" value="TarH"/>
    <property type="match status" value="1"/>
</dbReference>
<evidence type="ECO:0000256" key="2">
    <source>
        <dbReference type="ARBA" id="ARBA00022475"/>
    </source>
</evidence>
<evidence type="ECO:0000313" key="16">
    <source>
        <dbReference type="Proteomes" id="UP000509579"/>
    </source>
</evidence>
<dbReference type="CDD" id="cd06225">
    <property type="entry name" value="HAMP"/>
    <property type="match status" value="1"/>
</dbReference>
<evidence type="ECO:0000256" key="8">
    <source>
        <dbReference type="ARBA" id="ARBA00023136"/>
    </source>
</evidence>
<dbReference type="Pfam" id="PF00015">
    <property type="entry name" value="MCPsignal"/>
    <property type="match status" value="1"/>
</dbReference>
<dbReference type="InterPro" id="IPR003660">
    <property type="entry name" value="HAMP_dom"/>
</dbReference>
<dbReference type="Gene3D" id="6.10.340.10">
    <property type="match status" value="1"/>
</dbReference>
<dbReference type="GO" id="GO:0006935">
    <property type="term" value="P:chemotaxis"/>
    <property type="evidence" value="ECO:0007669"/>
    <property type="project" value="UniProtKB-KW"/>
</dbReference>
<dbReference type="PROSITE" id="PS50885">
    <property type="entry name" value="HAMP"/>
    <property type="match status" value="1"/>
</dbReference>